<name>D7VTI9_SPHSI</name>
<dbReference type="PROSITE" id="PS00758">
    <property type="entry name" value="ARGE_DAPE_CPG2_1"/>
    <property type="match status" value="1"/>
</dbReference>
<evidence type="ECO:0000256" key="2">
    <source>
        <dbReference type="ARBA" id="ARBA00022670"/>
    </source>
</evidence>
<dbReference type="eggNOG" id="COG0624">
    <property type="taxonomic scope" value="Bacteria"/>
</dbReference>
<feature type="domain" description="Peptidase M20 dimerisation" evidence="6">
    <location>
        <begin position="266"/>
        <end position="407"/>
    </location>
</feature>
<evidence type="ECO:0000256" key="4">
    <source>
        <dbReference type="ARBA" id="ARBA00022801"/>
    </source>
</evidence>
<organism evidence="7 8">
    <name type="scientific">Sphingobacterium spiritivorum ATCC 33861</name>
    <dbReference type="NCBI Taxonomy" id="525373"/>
    <lineage>
        <taxon>Bacteria</taxon>
        <taxon>Pseudomonadati</taxon>
        <taxon>Bacteroidota</taxon>
        <taxon>Sphingobacteriia</taxon>
        <taxon>Sphingobacteriales</taxon>
        <taxon>Sphingobacteriaceae</taxon>
        <taxon>Sphingobacterium</taxon>
    </lineage>
</organism>
<dbReference type="InterPro" id="IPR011650">
    <property type="entry name" value="Peptidase_M20_dimer"/>
</dbReference>
<keyword evidence="2" id="KW-0645">Protease</keyword>
<keyword evidence="3" id="KW-0479">Metal-binding</keyword>
<comment type="caution">
    <text evidence="7">The sequence shown here is derived from an EMBL/GenBank/DDBJ whole genome shotgun (WGS) entry which is preliminary data.</text>
</comment>
<dbReference type="PANTHER" id="PTHR45962:SF1">
    <property type="entry name" value="N-FATTY-ACYL-AMINO ACID SYNTHASE_HYDROLASE PM20D1"/>
    <property type="match status" value="1"/>
</dbReference>
<dbReference type="HOGENOM" id="CLU_021802_11_1_10"/>
<evidence type="ECO:0000313" key="8">
    <source>
        <dbReference type="Proteomes" id="UP000006258"/>
    </source>
</evidence>
<dbReference type="InterPro" id="IPR002933">
    <property type="entry name" value="Peptidase_M20"/>
</dbReference>
<sequence length="516" mass="57084">MKKVFIILFILLLILISIVVVKTMTYPFGKIPASADTDPQTTVPVSDSAVYRFAQGIRIPTISTGSMGTFNFEPFERFIAYLQETYPEVHKGTERYTVNNQYGLVFRWKGKNSSLKPILFLSHMDVVPPGDAPVKNNDSTFIYNIKDKPLPAVTEISKEWSYAPFSGAVSDGRIYGRGTLDMKSMLFALLESMTALMKRGYVPERDIYLAFGCDEEVGGSKGASEIAADFKRKGLHFDAVYDEGGIIMQKGAVEGVNTDVALIGCAEKGFLSARIKVSGLGGHSSMPPLQSAIGKAAIIMQRLEENQMKPYITPVIGDFFTNVGGDMSFTARMAIANRWLLESVLLSKLTSNNATNALVRTTTALTMMEGSDGTNVLSPQVEFVVNFRILPGNTVAEVKDHIAKACEGFDVQVEEVDNTREASKISATNTKAYEVMEKTIREIYPHVLITPYLTVGGTDAYKYEIVSDNVYRFIPFSINSAERQSIHSTNEYISIANYGRMIQYFSSIMKNYDAMP</sequence>
<dbReference type="GO" id="GO:0006508">
    <property type="term" value="P:proteolysis"/>
    <property type="evidence" value="ECO:0007669"/>
    <property type="project" value="UniProtKB-KW"/>
</dbReference>
<dbReference type="OrthoDB" id="9792335at2"/>
<dbReference type="GeneID" id="95430521"/>
<dbReference type="SUPFAM" id="SSF53187">
    <property type="entry name" value="Zn-dependent exopeptidases"/>
    <property type="match status" value="1"/>
</dbReference>
<keyword evidence="5" id="KW-0862">Zinc</keyword>
<dbReference type="EC" id="3.4.17.-" evidence="7"/>
<accession>D7VTI9</accession>
<dbReference type="AlphaFoldDB" id="D7VTI9"/>
<evidence type="ECO:0000256" key="1">
    <source>
        <dbReference type="ARBA" id="ARBA00006247"/>
    </source>
</evidence>
<dbReference type="Pfam" id="PF01546">
    <property type="entry name" value="Peptidase_M20"/>
    <property type="match status" value="1"/>
</dbReference>
<evidence type="ECO:0000313" key="7">
    <source>
        <dbReference type="EMBL" id="EFK57090.1"/>
    </source>
</evidence>
<dbReference type="SUPFAM" id="SSF55031">
    <property type="entry name" value="Bacterial exopeptidase dimerisation domain"/>
    <property type="match status" value="1"/>
</dbReference>
<keyword evidence="8" id="KW-1185">Reference proteome</keyword>
<dbReference type="Gene3D" id="3.40.630.10">
    <property type="entry name" value="Zn peptidases"/>
    <property type="match status" value="1"/>
</dbReference>
<evidence type="ECO:0000256" key="5">
    <source>
        <dbReference type="ARBA" id="ARBA00022833"/>
    </source>
</evidence>
<keyword evidence="7" id="KW-0121">Carboxypeptidase</keyword>
<keyword evidence="4 7" id="KW-0378">Hydrolase</keyword>
<dbReference type="STRING" id="525373.HMPREF0766_14293"/>
<dbReference type="InterPro" id="IPR001261">
    <property type="entry name" value="ArgE/DapE_CS"/>
</dbReference>
<dbReference type="RefSeq" id="WP_002996392.1">
    <property type="nucleotide sequence ID" value="NZ_GL379770.1"/>
</dbReference>
<dbReference type="PANTHER" id="PTHR45962">
    <property type="entry name" value="N-FATTY-ACYL-AMINO ACID SYNTHASE/HYDROLASE PM20D1"/>
    <property type="match status" value="1"/>
</dbReference>
<dbReference type="Proteomes" id="UP000006258">
    <property type="component" value="Unassembled WGS sequence"/>
</dbReference>
<dbReference type="Pfam" id="PF07687">
    <property type="entry name" value="M20_dimer"/>
    <property type="match status" value="1"/>
</dbReference>
<dbReference type="Gene3D" id="1.10.150.900">
    <property type="match status" value="1"/>
</dbReference>
<gene>
    <name evidence="7" type="ORF">HMPREF0766_14293</name>
</gene>
<proteinExistence type="inferred from homology"/>
<comment type="similarity">
    <text evidence="1">Belongs to the peptidase M20A family.</text>
</comment>
<dbReference type="GO" id="GO:0004180">
    <property type="term" value="F:carboxypeptidase activity"/>
    <property type="evidence" value="ECO:0007669"/>
    <property type="project" value="UniProtKB-KW"/>
</dbReference>
<evidence type="ECO:0000256" key="3">
    <source>
        <dbReference type="ARBA" id="ARBA00022723"/>
    </source>
</evidence>
<dbReference type="GO" id="GO:0046872">
    <property type="term" value="F:metal ion binding"/>
    <property type="evidence" value="ECO:0007669"/>
    <property type="project" value="UniProtKB-KW"/>
</dbReference>
<dbReference type="InterPro" id="IPR047177">
    <property type="entry name" value="Pept_M20A"/>
</dbReference>
<protein>
    <submittedName>
        <fullName evidence="7">Peptidase dimerization domain protein</fullName>
        <ecNumber evidence="7">3.4.17.-</ecNumber>
    </submittedName>
</protein>
<dbReference type="EMBL" id="ACHA02000012">
    <property type="protein sequence ID" value="EFK57090.1"/>
    <property type="molecule type" value="Genomic_DNA"/>
</dbReference>
<reference evidence="7" key="1">
    <citation type="submission" date="2010-07" db="EMBL/GenBank/DDBJ databases">
        <authorList>
            <person name="Muzny D."/>
            <person name="Qin X."/>
            <person name="Buhay C."/>
            <person name="Dugan-Rocha S."/>
            <person name="Ding Y."/>
            <person name="Chen G."/>
            <person name="Hawes A."/>
            <person name="Holder M."/>
            <person name="Jhangiani S."/>
            <person name="Johnson A."/>
            <person name="Khan Z."/>
            <person name="Li Z."/>
            <person name="Liu W."/>
            <person name="Liu X."/>
            <person name="Perez L."/>
            <person name="Shen H."/>
            <person name="Wang Q."/>
            <person name="Watt J."/>
            <person name="Xi L."/>
            <person name="Xin Y."/>
            <person name="Zhou J."/>
            <person name="Deng J."/>
            <person name="Jiang H."/>
            <person name="Liu Y."/>
            <person name="Qu J."/>
            <person name="Song X.-Z."/>
            <person name="Zhang L."/>
            <person name="Villasana D."/>
            <person name="Johnson A."/>
            <person name="Liu J."/>
            <person name="Liyanage D."/>
            <person name="Lorensuhewa L."/>
            <person name="Robinson T."/>
            <person name="Song A."/>
            <person name="Song B.-B."/>
            <person name="Dinh H."/>
            <person name="Thornton R."/>
            <person name="Coyle M."/>
            <person name="Francisco L."/>
            <person name="Jackson L."/>
            <person name="Javaid M."/>
            <person name="Korchina V."/>
            <person name="Kovar C."/>
            <person name="Mata R."/>
            <person name="Mathew T."/>
            <person name="Ngo R."/>
            <person name="Nguyen L."/>
            <person name="Nguyen N."/>
            <person name="Okwuonu G."/>
            <person name="Ongeri F."/>
            <person name="Pham C."/>
            <person name="Simmons D."/>
            <person name="Wilczek-Boney K."/>
            <person name="Hale W."/>
            <person name="Jakkamsetti A."/>
            <person name="Pham P."/>
            <person name="Ruth R."/>
            <person name="San Lucas F."/>
            <person name="Warren J."/>
            <person name="Zhang J."/>
            <person name="Zhao Z."/>
            <person name="Zhou C."/>
            <person name="Zhu D."/>
            <person name="Lee S."/>
            <person name="Bess C."/>
            <person name="Blankenburg K."/>
            <person name="Forbes L."/>
            <person name="Fu Q."/>
            <person name="Gubbala S."/>
            <person name="Hirani K."/>
            <person name="Jayaseelan J.C."/>
            <person name="Lara F."/>
            <person name="Munidasa M."/>
            <person name="Palculict T."/>
            <person name="Patil S."/>
            <person name="Pu L.-L."/>
            <person name="Saada N."/>
            <person name="Tang L."/>
            <person name="Weissenberger G."/>
            <person name="Zhu Y."/>
            <person name="Hemphill L."/>
            <person name="Shang Y."/>
            <person name="Youmans B."/>
            <person name="Ayvaz T."/>
            <person name="Ross M."/>
            <person name="Santibanez J."/>
            <person name="Aqrawi P."/>
            <person name="Gross S."/>
            <person name="Joshi V."/>
            <person name="Fowler G."/>
            <person name="Nazareth L."/>
            <person name="Reid J."/>
            <person name="Worley K."/>
            <person name="Petrosino J."/>
            <person name="Highlander S."/>
            <person name="Gibbs R."/>
        </authorList>
    </citation>
    <scope>NUCLEOTIDE SEQUENCE [LARGE SCALE GENOMIC DNA]</scope>
    <source>
        <strain evidence="7">ATCC 33861</strain>
    </source>
</reference>
<evidence type="ECO:0000259" key="6">
    <source>
        <dbReference type="Pfam" id="PF07687"/>
    </source>
</evidence>
<dbReference type="Gene3D" id="3.30.70.360">
    <property type="match status" value="1"/>
</dbReference>
<dbReference type="InterPro" id="IPR036264">
    <property type="entry name" value="Bact_exopeptidase_dim_dom"/>
</dbReference>